<dbReference type="Pfam" id="PF13188">
    <property type="entry name" value="PAS_8"/>
    <property type="match status" value="1"/>
</dbReference>
<dbReference type="NCBIfam" id="TIGR00229">
    <property type="entry name" value="sensory_box"/>
    <property type="match status" value="1"/>
</dbReference>
<sequence length="197" mass="22894">MLKKKGYRKSILGSFQDITNLKESEQKFQGIFNSTFSFIGFLSPDGTLLEINDTALEMAGITREDVIDKKFWDGYWWQISETVQKDLKENIQKALRGEEVTYEVEVWIKDKQSIPILFSMRPIFDARGMVRYIISEGRPIQEIVKARNRYRAVIEGTQAGAYEWNIETGEILVNNRYAEMLGYTPEELEPITMEEEA</sequence>
<feature type="domain" description="PAS" evidence="1">
    <location>
        <begin position="146"/>
        <end position="188"/>
    </location>
</feature>
<gene>
    <name evidence="3" type="ORF">ACFSVN_12590</name>
</gene>
<dbReference type="RefSeq" id="WP_390303302.1">
    <property type="nucleotide sequence ID" value="NZ_JBHULI010000025.1"/>
</dbReference>
<protein>
    <submittedName>
        <fullName evidence="3">PAS domain-containing protein</fullName>
    </submittedName>
</protein>
<keyword evidence="4" id="KW-1185">Reference proteome</keyword>
<dbReference type="PROSITE" id="PS50113">
    <property type="entry name" value="PAC"/>
    <property type="match status" value="1"/>
</dbReference>
<dbReference type="InterPro" id="IPR035965">
    <property type="entry name" value="PAS-like_dom_sf"/>
</dbReference>
<dbReference type="PROSITE" id="PS50112">
    <property type="entry name" value="PAS"/>
    <property type="match status" value="2"/>
</dbReference>
<comment type="caution">
    <text evidence="3">The sequence shown here is derived from an EMBL/GenBank/DDBJ whole genome shotgun (WGS) entry which is preliminary data.</text>
</comment>
<dbReference type="InterPro" id="IPR000700">
    <property type="entry name" value="PAS-assoc_C"/>
</dbReference>
<evidence type="ECO:0000259" key="2">
    <source>
        <dbReference type="PROSITE" id="PS50113"/>
    </source>
</evidence>
<feature type="domain" description="PAC" evidence="2">
    <location>
        <begin position="1"/>
        <end position="30"/>
    </location>
</feature>
<dbReference type="Gene3D" id="3.30.450.20">
    <property type="entry name" value="PAS domain"/>
    <property type="match status" value="2"/>
</dbReference>
<dbReference type="InterPro" id="IPR013656">
    <property type="entry name" value="PAS_4"/>
</dbReference>
<accession>A0ABW5JNZ7</accession>
<dbReference type="SUPFAM" id="SSF55785">
    <property type="entry name" value="PYP-like sensor domain (PAS domain)"/>
    <property type="match status" value="2"/>
</dbReference>
<dbReference type="EMBL" id="JBHULI010000025">
    <property type="protein sequence ID" value="MFD2533284.1"/>
    <property type="molecule type" value="Genomic_DNA"/>
</dbReference>
<dbReference type="Proteomes" id="UP001597460">
    <property type="component" value="Unassembled WGS sequence"/>
</dbReference>
<organism evidence="3 4">
    <name type="scientific">Gracilimonas halophila</name>
    <dbReference type="NCBI Taxonomy" id="1834464"/>
    <lineage>
        <taxon>Bacteria</taxon>
        <taxon>Pseudomonadati</taxon>
        <taxon>Balneolota</taxon>
        <taxon>Balneolia</taxon>
        <taxon>Balneolales</taxon>
        <taxon>Balneolaceae</taxon>
        <taxon>Gracilimonas</taxon>
    </lineage>
</organism>
<dbReference type="CDD" id="cd00130">
    <property type="entry name" value="PAS"/>
    <property type="match status" value="1"/>
</dbReference>
<feature type="domain" description="PAS" evidence="1">
    <location>
        <begin position="24"/>
        <end position="98"/>
    </location>
</feature>
<name>A0ABW5JNZ7_9BACT</name>
<evidence type="ECO:0000313" key="3">
    <source>
        <dbReference type="EMBL" id="MFD2533284.1"/>
    </source>
</evidence>
<reference evidence="4" key="1">
    <citation type="journal article" date="2019" name="Int. J. Syst. Evol. Microbiol.">
        <title>The Global Catalogue of Microorganisms (GCM) 10K type strain sequencing project: providing services to taxonomists for standard genome sequencing and annotation.</title>
        <authorList>
            <consortium name="The Broad Institute Genomics Platform"/>
            <consortium name="The Broad Institute Genome Sequencing Center for Infectious Disease"/>
            <person name="Wu L."/>
            <person name="Ma J."/>
        </authorList>
    </citation>
    <scope>NUCLEOTIDE SEQUENCE [LARGE SCALE GENOMIC DNA]</scope>
    <source>
        <strain evidence="4">KCTC 52042</strain>
    </source>
</reference>
<evidence type="ECO:0000259" key="1">
    <source>
        <dbReference type="PROSITE" id="PS50112"/>
    </source>
</evidence>
<evidence type="ECO:0000313" key="4">
    <source>
        <dbReference type="Proteomes" id="UP001597460"/>
    </source>
</evidence>
<dbReference type="SMART" id="SM00091">
    <property type="entry name" value="PAS"/>
    <property type="match status" value="1"/>
</dbReference>
<dbReference type="Pfam" id="PF08448">
    <property type="entry name" value="PAS_4"/>
    <property type="match status" value="1"/>
</dbReference>
<proteinExistence type="predicted"/>
<dbReference type="InterPro" id="IPR000014">
    <property type="entry name" value="PAS"/>
</dbReference>